<dbReference type="GO" id="GO:0004475">
    <property type="term" value="F:mannose-1-phosphate guanylyltransferase (GTP) activity"/>
    <property type="evidence" value="ECO:0007669"/>
    <property type="project" value="InterPro"/>
</dbReference>
<dbReference type="GO" id="GO:0009298">
    <property type="term" value="P:GDP-mannose biosynthetic process"/>
    <property type="evidence" value="ECO:0007669"/>
    <property type="project" value="TreeGrafter"/>
</dbReference>
<dbReference type="InterPro" id="IPR051161">
    <property type="entry name" value="Mannose-6P_isomerase_type2"/>
</dbReference>
<dbReference type="Proteomes" id="UP000229459">
    <property type="component" value="Unassembled WGS sequence"/>
</dbReference>
<dbReference type="PANTHER" id="PTHR46390">
    <property type="entry name" value="MANNOSE-1-PHOSPHATE GUANYLYLTRANSFERASE"/>
    <property type="match status" value="1"/>
</dbReference>
<accession>A0A2H0B6V7</accession>
<comment type="caution">
    <text evidence="3">The sequence shown here is derived from an EMBL/GenBank/DDBJ whole genome shotgun (WGS) entry which is preliminary data.</text>
</comment>
<dbReference type="Pfam" id="PF00483">
    <property type="entry name" value="NTP_transferase"/>
    <property type="match status" value="1"/>
</dbReference>
<dbReference type="PANTHER" id="PTHR46390:SF1">
    <property type="entry name" value="MANNOSE-1-PHOSPHATE GUANYLYLTRANSFERASE"/>
    <property type="match status" value="1"/>
</dbReference>
<name>A0A2H0B6V7_9BACT</name>
<dbReference type="InterPro" id="IPR049577">
    <property type="entry name" value="GMPP_N"/>
</dbReference>
<gene>
    <name evidence="3" type="ORF">COX08_01250</name>
</gene>
<feature type="domain" description="Nucleotidyl transferase" evidence="1">
    <location>
        <begin position="20"/>
        <end position="302"/>
    </location>
</feature>
<evidence type="ECO:0000259" key="2">
    <source>
        <dbReference type="Pfam" id="PF22640"/>
    </source>
</evidence>
<dbReference type="Gene3D" id="3.90.550.10">
    <property type="entry name" value="Spore Coat Polysaccharide Biosynthesis Protein SpsA, Chain A"/>
    <property type="match status" value="1"/>
</dbReference>
<evidence type="ECO:0000313" key="3">
    <source>
        <dbReference type="EMBL" id="PIP53392.1"/>
    </source>
</evidence>
<dbReference type="InterPro" id="IPR029044">
    <property type="entry name" value="Nucleotide-diphossugar_trans"/>
</dbReference>
<dbReference type="EMBL" id="PCSR01000029">
    <property type="protein sequence ID" value="PIP53392.1"/>
    <property type="molecule type" value="Genomic_DNA"/>
</dbReference>
<dbReference type="SUPFAM" id="SSF159283">
    <property type="entry name" value="Guanosine diphospho-D-mannose pyrophosphorylase/mannose-6-phosphate isomerase linker domain"/>
    <property type="match status" value="1"/>
</dbReference>
<dbReference type="Pfam" id="PF22640">
    <property type="entry name" value="ManC_GMP_beta-helix"/>
    <property type="match status" value="1"/>
</dbReference>
<dbReference type="CDD" id="cd02509">
    <property type="entry name" value="GDP-M1P_Guanylyltransferase"/>
    <property type="match status" value="1"/>
</dbReference>
<organism evidence="3 4">
    <name type="scientific">Candidatus Beckwithbacteria bacterium CG23_combo_of_CG06-09_8_20_14_all_34_8</name>
    <dbReference type="NCBI Taxonomy" id="1974497"/>
    <lineage>
        <taxon>Bacteria</taxon>
        <taxon>Candidatus Beckwithiibacteriota</taxon>
    </lineage>
</organism>
<evidence type="ECO:0000259" key="1">
    <source>
        <dbReference type="Pfam" id="PF00483"/>
    </source>
</evidence>
<proteinExistence type="predicted"/>
<dbReference type="InterPro" id="IPR005835">
    <property type="entry name" value="NTP_transferase_dom"/>
</dbReference>
<dbReference type="SUPFAM" id="SSF53448">
    <property type="entry name" value="Nucleotide-diphospho-sugar transferases"/>
    <property type="match status" value="1"/>
</dbReference>
<evidence type="ECO:0000313" key="4">
    <source>
        <dbReference type="Proteomes" id="UP000229459"/>
    </source>
</evidence>
<protein>
    <submittedName>
        <fullName evidence="3">Uncharacterized protein</fullName>
    </submittedName>
</protein>
<dbReference type="InterPro" id="IPR054566">
    <property type="entry name" value="ManC/GMP-like_b-helix"/>
</dbReference>
<reference evidence="3 4" key="1">
    <citation type="submission" date="2017-09" db="EMBL/GenBank/DDBJ databases">
        <title>Depth-based differentiation of microbial function through sediment-hosted aquifers and enrichment of novel symbionts in the deep terrestrial subsurface.</title>
        <authorList>
            <person name="Probst A.J."/>
            <person name="Ladd B."/>
            <person name="Jarett J.K."/>
            <person name="Geller-Mcgrath D.E."/>
            <person name="Sieber C.M."/>
            <person name="Emerson J.B."/>
            <person name="Anantharaman K."/>
            <person name="Thomas B.C."/>
            <person name="Malmstrom R."/>
            <person name="Stieglmeier M."/>
            <person name="Klingl A."/>
            <person name="Woyke T."/>
            <person name="Ryan C.M."/>
            <person name="Banfield J.F."/>
        </authorList>
    </citation>
    <scope>NUCLEOTIDE SEQUENCE [LARGE SCALE GENOMIC DNA]</scope>
    <source>
        <strain evidence="3">CG23_combo_of_CG06-09_8_20_14_all_34_8</strain>
    </source>
</reference>
<dbReference type="AlphaFoldDB" id="A0A2H0B6V7"/>
<feature type="domain" description="MannoseP isomerase/GMP-like beta-helix" evidence="2">
    <location>
        <begin position="324"/>
        <end position="372"/>
    </location>
</feature>
<sequence length="381" mass="42669">MNIFMQILMNTEIYKEHVYVVILCGGGGTRVWPLSISKKPKQFMKFYSNKTLFQETIARALEFTDISRIVIITSDKYVDEIKKEVPQILDQNIIGEPMKRNTALAMGVAAAFVYQKDPSGVIINLASDHVITKLDIYRKTLLAGALVSFDKHYLISVGITPTFAHAGLGYIQKGAKIGEYSGMPLNKVTGFKEKPSMELAQQFLDSGNYLWNANNYIWRADDILEAFDKLSPEIAKQIRKIQPFLGTNKQNEAINSYYPDTPQEPIDTAISEKTDNLYVLPGDFGWHDIGGWQVVYELGKKDDNENVVIPSQDINNNFPVIIEESNGSLVYSGKQPIAILGLSNIVVVDTGLGLLVCDRKKSNDVKNIVAKLQKDGFDKYI</sequence>